<dbReference type="EMBL" id="JAIZAY010000005">
    <property type="protein sequence ID" value="KAJ8041764.1"/>
    <property type="molecule type" value="Genomic_DNA"/>
</dbReference>
<evidence type="ECO:0000256" key="6">
    <source>
        <dbReference type="ARBA" id="ARBA00022989"/>
    </source>
</evidence>
<comment type="similarity">
    <text evidence="2 10">Belongs to the mitochondrial carrier (TC 2.A.29) family.</text>
</comment>
<dbReference type="InterPro" id="IPR023395">
    <property type="entry name" value="MCP_dom_sf"/>
</dbReference>
<evidence type="ECO:0000256" key="11">
    <source>
        <dbReference type="SAM" id="Phobius"/>
    </source>
</evidence>
<dbReference type="PANTHER" id="PTHR45624:SF10">
    <property type="entry name" value="SLC (SOLUTE CARRIER) HOMOLOG"/>
    <property type="match status" value="1"/>
</dbReference>
<feature type="transmembrane region" description="Helical" evidence="11">
    <location>
        <begin position="400"/>
        <end position="420"/>
    </location>
</feature>
<sequence>MAADFISGFNGGVAGVLVGHPFDTIKIRLQTQDSLNPRYTGALHCFSSIIRQESPVGLFKGMATPIITIAGLTSVIFGTFGFCLRRLDEGKLSSHVLAGFGAGTVQSFLICPIELSKIKIQVQGIGVKKSNLNKQKYAGSVDALLKILKSEGISGCYRGLGMTLIRDVPGYGIYFFVFEGVCRMFLPYTPPGESLGVVPLLVAGGLSGVANWFCVYPFDVLKSRFQSDGTHKYSSYVDLVKKSYSQEGFRVFSRGLGITLPLSLFKGMATPVLTASGLNAVVFGVYGPCIRRLDSSKLSHHFTAGCIAGLVQSPICCLVELSKLRVQMQGVGERSGKVKNRLYSGSINAVYKILMTEGIGGCFRGMVLVTLRDGPGFGVYFACYEGLCRYLGKSSEEEDLPFVPLMLAGGLSGMVSWASIYNLDVIKTRFQVDGVGGKCKYQTYRDVVRDIYKTNGLRGFFSGLGVTMVRAFPANAAIFGAVSLTFRLFGRES</sequence>
<dbReference type="SUPFAM" id="SSF103506">
    <property type="entry name" value="Mitochondrial carrier"/>
    <property type="match status" value="2"/>
</dbReference>
<dbReference type="GO" id="GO:0022857">
    <property type="term" value="F:transmembrane transporter activity"/>
    <property type="evidence" value="ECO:0007669"/>
    <property type="project" value="TreeGrafter"/>
</dbReference>
<keyword evidence="8 9" id="KW-0472">Membrane</keyword>
<dbReference type="InterPro" id="IPR050567">
    <property type="entry name" value="Mitochondrial_Carrier"/>
</dbReference>
<evidence type="ECO:0000256" key="10">
    <source>
        <dbReference type="RuleBase" id="RU000488"/>
    </source>
</evidence>
<feature type="transmembrane region" description="Helical" evidence="11">
    <location>
        <begin position="168"/>
        <end position="186"/>
    </location>
</feature>
<keyword evidence="13" id="KW-1185">Reference proteome</keyword>
<dbReference type="AlphaFoldDB" id="A0A9Q1CBY2"/>
<name>A0A9Q1CBY2_HOLLE</name>
<keyword evidence="6 11" id="KW-1133">Transmembrane helix</keyword>
<keyword evidence="3 10" id="KW-0813">Transport</keyword>
<evidence type="ECO:0000256" key="1">
    <source>
        <dbReference type="ARBA" id="ARBA00004225"/>
    </source>
</evidence>
<evidence type="ECO:0000256" key="3">
    <source>
        <dbReference type="ARBA" id="ARBA00022448"/>
    </source>
</evidence>
<feature type="repeat" description="Solcar" evidence="9">
    <location>
        <begin position="400"/>
        <end position="488"/>
    </location>
</feature>
<dbReference type="PROSITE" id="PS50920">
    <property type="entry name" value="SOLCAR"/>
    <property type="match status" value="5"/>
</dbReference>
<dbReference type="Gene3D" id="1.50.40.10">
    <property type="entry name" value="Mitochondrial carrier domain"/>
    <property type="match status" value="2"/>
</dbReference>
<reference evidence="12" key="1">
    <citation type="submission" date="2021-10" db="EMBL/GenBank/DDBJ databases">
        <title>Tropical sea cucumber genome reveals ecological adaptation and Cuvierian tubules defense mechanism.</title>
        <authorList>
            <person name="Chen T."/>
        </authorList>
    </citation>
    <scope>NUCLEOTIDE SEQUENCE</scope>
    <source>
        <strain evidence="12">Nanhai2018</strain>
        <tissue evidence="12">Muscle</tissue>
    </source>
</reference>
<evidence type="ECO:0000256" key="4">
    <source>
        <dbReference type="ARBA" id="ARBA00022692"/>
    </source>
</evidence>
<feature type="transmembrane region" description="Helical" evidence="11">
    <location>
        <begin position="198"/>
        <end position="218"/>
    </location>
</feature>
<dbReference type="InterPro" id="IPR018108">
    <property type="entry name" value="MCP_transmembrane"/>
</dbReference>
<dbReference type="PANTHER" id="PTHR45624">
    <property type="entry name" value="MITOCHONDRIAL BASIC AMINO ACIDS TRANSPORTER-RELATED"/>
    <property type="match status" value="1"/>
</dbReference>
<accession>A0A9Q1CBY2</accession>
<keyword evidence="4 9" id="KW-0812">Transmembrane</keyword>
<evidence type="ECO:0000256" key="9">
    <source>
        <dbReference type="PROSITE-ProRule" id="PRU00282"/>
    </source>
</evidence>
<keyword evidence="5" id="KW-0677">Repeat</keyword>
<dbReference type="Pfam" id="PF00153">
    <property type="entry name" value="Mito_carr"/>
    <property type="match status" value="5"/>
</dbReference>
<feature type="transmembrane region" description="Helical" evidence="11">
    <location>
        <begin position="62"/>
        <end position="84"/>
    </location>
</feature>
<feature type="repeat" description="Solcar" evidence="9">
    <location>
        <begin position="195"/>
        <end position="280"/>
    </location>
</feature>
<evidence type="ECO:0000313" key="13">
    <source>
        <dbReference type="Proteomes" id="UP001152320"/>
    </source>
</evidence>
<gene>
    <name evidence="12" type="ORF">HOLleu_12669</name>
</gene>
<feature type="repeat" description="Solcar" evidence="9">
    <location>
        <begin position="296"/>
        <end position="390"/>
    </location>
</feature>
<evidence type="ECO:0000256" key="7">
    <source>
        <dbReference type="ARBA" id="ARBA00023128"/>
    </source>
</evidence>
<evidence type="ECO:0000256" key="2">
    <source>
        <dbReference type="ARBA" id="ARBA00006375"/>
    </source>
</evidence>
<comment type="caution">
    <text evidence="12">The sequence shown here is derived from an EMBL/GenBank/DDBJ whole genome shotgun (WGS) entry which is preliminary data.</text>
</comment>
<evidence type="ECO:0000256" key="8">
    <source>
        <dbReference type="ARBA" id="ARBA00023136"/>
    </source>
</evidence>
<evidence type="ECO:0000313" key="12">
    <source>
        <dbReference type="EMBL" id="KAJ8041764.1"/>
    </source>
</evidence>
<comment type="subcellular location">
    <subcellularLocation>
        <location evidence="1">Mitochondrion membrane</location>
        <topology evidence="1">Multi-pass membrane protein</topology>
    </subcellularLocation>
</comment>
<proteinExistence type="inferred from homology"/>
<dbReference type="GO" id="GO:0031966">
    <property type="term" value="C:mitochondrial membrane"/>
    <property type="evidence" value="ECO:0007669"/>
    <property type="project" value="UniProtKB-SubCell"/>
</dbReference>
<dbReference type="OrthoDB" id="193856at2759"/>
<evidence type="ECO:0000256" key="5">
    <source>
        <dbReference type="ARBA" id="ARBA00022737"/>
    </source>
</evidence>
<feature type="repeat" description="Solcar" evidence="9">
    <location>
        <begin position="90"/>
        <end position="184"/>
    </location>
</feature>
<feature type="repeat" description="Solcar" evidence="9">
    <location>
        <begin position="2"/>
        <end position="86"/>
    </location>
</feature>
<organism evidence="12 13">
    <name type="scientific">Holothuria leucospilota</name>
    <name type="common">Black long sea cucumber</name>
    <name type="synonym">Mertensiothuria leucospilota</name>
    <dbReference type="NCBI Taxonomy" id="206669"/>
    <lineage>
        <taxon>Eukaryota</taxon>
        <taxon>Metazoa</taxon>
        <taxon>Echinodermata</taxon>
        <taxon>Eleutherozoa</taxon>
        <taxon>Echinozoa</taxon>
        <taxon>Holothuroidea</taxon>
        <taxon>Aspidochirotacea</taxon>
        <taxon>Aspidochirotida</taxon>
        <taxon>Holothuriidae</taxon>
        <taxon>Holothuria</taxon>
    </lineage>
</organism>
<protein>
    <submittedName>
        <fullName evidence="12">Mitochondrial basic amino acids transporter</fullName>
    </submittedName>
</protein>
<dbReference type="Proteomes" id="UP001152320">
    <property type="component" value="Chromosome 5"/>
</dbReference>
<keyword evidence="7" id="KW-0496">Mitochondrion</keyword>